<comment type="subcellular location">
    <subcellularLocation>
        <location evidence="1">Membrane</location>
        <topology evidence="1">Multi-pass membrane protein</topology>
    </subcellularLocation>
</comment>
<keyword evidence="2 5" id="KW-0812">Transmembrane</keyword>
<accession>A0ABQ2DJQ4</accession>
<dbReference type="RefSeq" id="WP_096257039.1">
    <property type="nucleotide sequence ID" value="NZ_BMKX01000003.1"/>
</dbReference>
<feature type="transmembrane region" description="Helical" evidence="5">
    <location>
        <begin position="102"/>
        <end position="122"/>
    </location>
</feature>
<evidence type="ECO:0000256" key="2">
    <source>
        <dbReference type="ARBA" id="ARBA00022692"/>
    </source>
</evidence>
<dbReference type="InterPro" id="IPR047680">
    <property type="entry name" value="MarP-like"/>
</dbReference>
<dbReference type="GO" id="GO:0006508">
    <property type="term" value="P:proteolysis"/>
    <property type="evidence" value="ECO:0007669"/>
    <property type="project" value="UniProtKB-KW"/>
</dbReference>
<dbReference type="GeneID" id="303304215"/>
<proteinExistence type="predicted"/>
<evidence type="ECO:0000313" key="7">
    <source>
        <dbReference type="Proteomes" id="UP000606115"/>
    </source>
</evidence>
<dbReference type="PRINTS" id="PR00834">
    <property type="entry name" value="PROTEASES2C"/>
</dbReference>
<feature type="transmembrane region" description="Helical" evidence="5">
    <location>
        <begin position="36"/>
        <end position="54"/>
    </location>
</feature>
<dbReference type="Gene3D" id="2.40.10.10">
    <property type="entry name" value="Trypsin-like serine proteases"/>
    <property type="match status" value="2"/>
</dbReference>
<dbReference type="Proteomes" id="UP000606115">
    <property type="component" value="Unassembled WGS sequence"/>
</dbReference>
<keyword evidence="6" id="KW-0645">Protease</keyword>
<dbReference type="InterPro" id="IPR003825">
    <property type="entry name" value="Colicin-V_CvpA"/>
</dbReference>
<dbReference type="GO" id="GO:0008233">
    <property type="term" value="F:peptidase activity"/>
    <property type="evidence" value="ECO:0007669"/>
    <property type="project" value="UniProtKB-KW"/>
</dbReference>
<sequence length="396" mass="41236">MLGIFSWLDLAICIVLLSFFIAGIRRGFLYTVGDMIGLVAGGVAAFFAIPMVSTLASNPWWRVGLMVATAAVLLVLGQALGRVFAVRIRRWMNFDFLRAADGLAGGVLSVFITATVIGALAFSTSSMGIPRLSTEIDKSKMIASIRGLTPEFVNTAISSARSAVMAETIPALLDPFAPPVEPVEPGEWAPNDLQRAAVQSVAKISGTAVQCGVNLTGSGFVIADQLVMTNAHVVAGLSAATVEVGGDELHRGKVVYFDPEADIAVLRVDGMNTTPLELANQNLGRGDQAAFIGFPAGGPLQVRGAVVASRATVSIANIYGEDPSSLSVYQLTAKVAQGNSGGPLVSESGEAVGMVFAKSRGNDEIGFALSLEEMEIALKAAGQRTNSIKTGDCISD</sequence>
<evidence type="ECO:0000313" key="6">
    <source>
        <dbReference type="EMBL" id="GGJ60000.1"/>
    </source>
</evidence>
<dbReference type="Pfam" id="PF13365">
    <property type="entry name" value="Trypsin_2"/>
    <property type="match status" value="1"/>
</dbReference>
<comment type="caution">
    <text evidence="6">The sequence shown here is derived from an EMBL/GenBank/DDBJ whole genome shotgun (WGS) entry which is preliminary data.</text>
</comment>
<dbReference type="Pfam" id="PF02674">
    <property type="entry name" value="Colicin_V"/>
    <property type="match status" value="1"/>
</dbReference>
<organism evidence="6 7">
    <name type="scientific">Glutamicibacter ardleyensis</name>
    <dbReference type="NCBI Taxonomy" id="225894"/>
    <lineage>
        <taxon>Bacteria</taxon>
        <taxon>Bacillati</taxon>
        <taxon>Actinomycetota</taxon>
        <taxon>Actinomycetes</taxon>
        <taxon>Micrococcales</taxon>
        <taxon>Micrococcaceae</taxon>
        <taxon>Glutamicibacter</taxon>
    </lineage>
</organism>
<dbReference type="PANTHER" id="PTHR43019:SF23">
    <property type="entry name" value="PROTEASE DO-LIKE 5, CHLOROPLASTIC"/>
    <property type="match status" value="1"/>
</dbReference>
<dbReference type="EMBL" id="BMKX01000003">
    <property type="protein sequence ID" value="GGJ60000.1"/>
    <property type="molecule type" value="Genomic_DNA"/>
</dbReference>
<keyword evidence="7" id="KW-1185">Reference proteome</keyword>
<dbReference type="SUPFAM" id="SSF50494">
    <property type="entry name" value="Trypsin-like serine proteases"/>
    <property type="match status" value="1"/>
</dbReference>
<dbReference type="InterPro" id="IPR001940">
    <property type="entry name" value="Peptidase_S1C"/>
</dbReference>
<keyword evidence="4 5" id="KW-0472">Membrane</keyword>
<feature type="transmembrane region" description="Helical" evidence="5">
    <location>
        <begin position="6"/>
        <end position="24"/>
    </location>
</feature>
<dbReference type="NCBIfam" id="NF033740">
    <property type="entry name" value="MarP_fam_protase"/>
    <property type="match status" value="1"/>
</dbReference>
<evidence type="ECO:0000256" key="3">
    <source>
        <dbReference type="ARBA" id="ARBA00022989"/>
    </source>
</evidence>
<keyword evidence="6" id="KW-0378">Hydrolase</keyword>
<evidence type="ECO:0000256" key="1">
    <source>
        <dbReference type="ARBA" id="ARBA00004141"/>
    </source>
</evidence>
<protein>
    <submittedName>
        <fullName evidence="6">Serine protease</fullName>
    </submittedName>
</protein>
<dbReference type="InterPro" id="IPR009003">
    <property type="entry name" value="Peptidase_S1_PA"/>
</dbReference>
<keyword evidence="3 5" id="KW-1133">Transmembrane helix</keyword>
<dbReference type="PANTHER" id="PTHR43019">
    <property type="entry name" value="SERINE ENDOPROTEASE DEGS"/>
    <property type="match status" value="1"/>
</dbReference>
<evidence type="ECO:0000256" key="4">
    <source>
        <dbReference type="ARBA" id="ARBA00023136"/>
    </source>
</evidence>
<name>A0ABQ2DJQ4_9MICC</name>
<evidence type="ECO:0000256" key="5">
    <source>
        <dbReference type="SAM" id="Phobius"/>
    </source>
</evidence>
<dbReference type="InterPro" id="IPR043504">
    <property type="entry name" value="Peptidase_S1_PA_chymotrypsin"/>
</dbReference>
<feature type="transmembrane region" description="Helical" evidence="5">
    <location>
        <begin position="60"/>
        <end position="81"/>
    </location>
</feature>
<reference evidence="7" key="1">
    <citation type="journal article" date="2019" name="Int. J. Syst. Evol. Microbiol.">
        <title>The Global Catalogue of Microorganisms (GCM) 10K type strain sequencing project: providing services to taxonomists for standard genome sequencing and annotation.</title>
        <authorList>
            <consortium name="The Broad Institute Genomics Platform"/>
            <consortium name="The Broad Institute Genome Sequencing Center for Infectious Disease"/>
            <person name="Wu L."/>
            <person name="Ma J."/>
        </authorList>
    </citation>
    <scope>NUCLEOTIDE SEQUENCE [LARGE SCALE GENOMIC DNA]</scope>
    <source>
        <strain evidence="7">CGMCC 1.3685</strain>
    </source>
</reference>
<gene>
    <name evidence="6" type="ORF">GCM10007173_18490</name>
</gene>